<accession>A0A3G4ZLS9</accession>
<evidence type="ECO:0000256" key="1">
    <source>
        <dbReference type="ARBA" id="ARBA00004906"/>
    </source>
</evidence>
<dbReference type="InterPro" id="IPR050113">
    <property type="entry name" value="Ub_conjugating_enzyme"/>
</dbReference>
<dbReference type="UniPathway" id="UPA00143"/>
<dbReference type="InterPro" id="IPR016135">
    <property type="entry name" value="UBQ-conjugating_enzyme/RWD"/>
</dbReference>
<protein>
    <recommendedName>
        <fullName evidence="2">E2 ubiquitin-conjugating enzyme</fullName>
        <ecNumber evidence="2">2.3.2.23</ecNumber>
    </recommendedName>
    <alternativeName>
        <fullName evidence="4">Ubiquitin carrier protein</fullName>
    </alternativeName>
    <alternativeName>
        <fullName evidence="3">Ubiquitin-protein ligase</fullName>
    </alternativeName>
</protein>
<dbReference type="EC" id="2.3.2.23" evidence="2"/>
<dbReference type="Pfam" id="PF00179">
    <property type="entry name" value="UQ_con"/>
    <property type="match status" value="1"/>
</dbReference>
<gene>
    <name evidence="6" type="ORF">Terrestrivirus3_57</name>
</gene>
<organism evidence="6">
    <name type="scientific">Terrestrivirus sp</name>
    <dbReference type="NCBI Taxonomy" id="2487775"/>
    <lineage>
        <taxon>Viruses</taxon>
        <taxon>Varidnaviria</taxon>
        <taxon>Bamfordvirae</taxon>
        <taxon>Nucleocytoviricota</taxon>
        <taxon>Megaviricetes</taxon>
        <taxon>Imitervirales</taxon>
        <taxon>Mimiviridae</taxon>
        <taxon>Klosneuvirinae</taxon>
    </lineage>
</organism>
<dbReference type="InterPro" id="IPR000608">
    <property type="entry name" value="UBC"/>
</dbReference>
<sequence length="163" mass="19016">MYKNSGYNTTKTSRLTHEFKLLSKMDPDECDIITENDFNDDGHSKINKIHAFVKCKNNTPYHGYKFEVMINLGELFPYKPLSINFKTDIKHININNGIISSRCINLDPRSATLKDILEEVITLIEKPQIDHVGNLELFELYKNNISEYEDRIKKHCEMFATKI</sequence>
<reference evidence="6" key="1">
    <citation type="submission" date="2018-10" db="EMBL/GenBank/DDBJ databases">
        <title>Hidden diversity of soil giant viruses.</title>
        <authorList>
            <person name="Schulz F."/>
            <person name="Alteio L."/>
            <person name="Goudeau D."/>
            <person name="Ryan E.M."/>
            <person name="Malmstrom R.R."/>
            <person name="Blanchard J."/>
            <person name="Woyke T."/>
        </authorList>
    </citation>
    <scope>NUCLEOTIDE SEQUENCE</scope>
    <source>
        <strain evidence="6">TEV1</strain>
    </source>
</reference>
<dbReference type="PANTHER" id="PTHR24067">
    <property type="entry name" value="UBIQUITIN-CONJUGATING ENZYME E2"/>
    <property type="match status" value="1"/>
</dbReference>
<dbReference type="CDD" id="cd00195">
    <property type="entry name" value="UBCc_UEV"/>
    <property type="match status" value="1"/>
</dbReference>
<dbReference type="Gene3D" id="3.10.110.10">
    <property type="entry name" value="Ubiquitin Conjugating Enzyme"/>
    <property type="match status" value="1"/>
</dbReference>
<evidence type="ECO:0000313" key="6">
    <source>
        <dbReference type="EMBL" id="AYV75788.1"/>
    </source>
</evidence>
<dbReference type="SMART" id="SM00212">
    <property type="entry name" value="UBCc"/>
    <property type="match status" value="1"/>
</dbReference>
<comment type="pathway">
    <text evidence="1">Protein modification; protein ubiquitination.</text>
</comment>
<evidence type="ECO:0000259" key="5">
    <source>
        <dbReference type="PROSITE" id="PS50127"/>
    </source>
</evidence>
<evidence type="ECO:0000256" key="4">
    <source>
        <dbReference type="ARBA" id="ARBA00031729"/>
    </source>
</evidence>
<evidence type="ECO:0000256" key="2">
    <source>
        <dbReference type="ARBA" id="ARBA00012486"/>
    </source>
</evidence>
<dbReference type="PROSITE" id="PS50127">
    <property type="entry name" value="UBC_2"/>
    <property type="match status" value="1"/>
</dbReference>
<proteinExistence type="predicted"/>
<feature type="domain" description="UBC core" evidence="5">
    <location>
        <begin position="10"/>
        <end position="161"/>
    </location>
</feature>
<dbReference type="GO" id="GO:0016567">
    <property type="term" value="P:protein ubiquitination"/>
    <property type="evidence" value="ECO:0007669"/>
    <property type="project" value="UniProtKB-UniPathway"/>
</dbReference>
<dbReference type="EMBL" id="MK071981">
    <property type="protein sequence ID" value="AYV75788.1"/>
    <property type="molecule type" value="Genomic_DNA"/>
</dbReference>
<evidence type="ECO:0000256" key="3">
    <source>
        <dbReference type="ARBA" id="ARBA00030012"/>
    </source>
</evidence>
<dbReference type="GO" id="GO:0061631">
    <property type="term" value="F:ubiquitin conjugating enzyme activity"/>
    <property type="evidence" value="ECO:0007669"/>
    <property type="project" value="UniProtKB-EC"/>
</dbReference>
<name>A0A3G4ZLS9_9VIRU</name>
<dbReference type="SUPFAM" id="SSF54495">
    <property type="entry name" value="UBC-like"/>
    <property type="match status" value="1"/>
</dbReference>